<feature type="transmembrane region" description="Helical" evidence="1">
    <location>
        <begin position="411"/>
        <end position="430"/>
    </location>
</feature>
<gene>
    <name evidence="2" type="ORF">HK103_006919</name>
</gene>
<protein>
    <submittedName>
        <fullName evidence="2">Uncharacterized protein</fullName>
    </submittedName>
</protein>
<organism evidence="2 3">
    <name type="scientific">Boothiomyces macroporosus</name>
    <dbReference type="NCBI Taxonomy" id="261099"/>
    <lineage>
        <taxon>Eukaryota</taxon>
        <taxon>Fungi</taxon>
        <taxon>Fungi incertae sedis</taxon>
        <taxon>Chytridiomycota</taxon>
        <taxon>Chytridiomycota incertae sedis</taxon>
        <taxon>Chytridiomycetes</taxon>
        <taxon>Rhizophydiales</taxon>
        <taxon>Terramycetaceae</taxon>
        <taxon>Boothiomyces</taxon>
    </lineage>
</organism>
<feature type="transmembrane region" description="Helical" evidence="1">
    <location>
        <begin position="290"/>
        <end position="317"/>
    </location>
</feature>
<accession>A0AAD5UL40</accession>
<evidence type="ECO:0000313" key="3">
    <source>
        <dbReference type="Proteomes" id="UP001210925"/>
    </source>
</evidence>
<keyword evidence="3" id="KW-1185">Reference proteome</keyword>
<dbReference type="EMBL" id="JADGKB010000008">
    <property type="protein sequence ID" value="KAJ3260964.1"/>
    <property type="molecule type" value="Genomic_DNA"/>
</dbReference>
<feature type="transmembrane region" description="Helical" evidence="1">
    <location>
        <begin position="370"/>
        <end position="391"/>
    </location>
</feature>
<proteinExistence type="predicted"/>
<reference evidence="2" key="1">
    <citation type="submission" date="2020-05" db="EMBL/GenBank/DDBJ databases">
        <title>Phylogenomic resolution of chytrid fungi.</title>
        <authorList>
            <person name="Stajich J.E."/>
            <person name="Amses K."/>
            <person name="Simmons R."/>
            <person name="Seto K."/>
            <person name="Myers J."/>
            <person name="Bonds A."/>
            <person name="Quandt C.A."/>
            <person name="Barry K."/>
            <person name="Liu P."/>
            <person name="Grigoriev I."/>
            <person name="Longcore J.E."/>
            <person name="James T.Y."/>
        </authorList>
    </citation>
    <scope>NUCLEOTIDE SEQUENCE</scope>
    <source>
        <strain evidence="2">PLAUS21</strain>
    </source>
</reference>
<comment type="caution">
    <text evidence="2">The sequence shown here is derived from an EMBL/GenBank/DDBJ whole genome shotgun (WGS) entry which is preliminary data.</text>
</comment>
<sequence length="484" mass="54929">MAIVISSVFNTFTCSDVPVSITVFNETQPTQLYTNILDDFTIGVCGSDPFDRNIGCCISSLDTALTVYNSFTFSYMDADSQAYVPKLATGHKYCLLTSLDTVALNGSMYMYYLQDACVNGVICNDKGVNVYSDSNCVNLANFYTGSNISNSIIGNVSISYTVLTGDQEFIWTTFTPSYLLLPDNRSLLDILALLGFIIATLGFAITTVYYSYGYYRKPNDEDLYSTICQILWLIKTDMWFAYNYTLFTNSYVYYVFCSVLALIPASLGSSLISTTILLNLLQIRVELYRYAMYIMIICLNLGLNSYYYTFQIIAIYNQDLYSYMYATAFQFQTYWELFTVVYDNITPVLILIKILNAMSHKNRKMSAKDWAILPVITLQISNAAFAVFLGYVQDYTEWLGNERHMMDMNGFFMFVYFIHSHNILVMFHMLKKITKKNLAMKGHEDGGKNEKNDSARKKSVFATSSILSSGSVNQTKQSVQPKTL</sequence>
<feature type="transmembrane region" description="Helical" evidence="1">
    <location>
        <begin position="337"/>
        <end position="358"/>
    </location>
</feature>
<keyword evidence="1" id="KW-0812">Transmembrane</keyword>
<feature type="transmembrane region" description="Helical" evidence="1">
    <location>
        <begin position="251"/>
        <end position="278"/>
    </location>
</feature>
<keyword evidence="1" id="KW-0472">Membrane</keyword>
<evidence type="ECO:0000313" key="2">
    <source>
        <dbReference type="EMBL" id="KAJ3260964.1"/>
    </source>
</evidence>
<dbReference type="Proteomes" id="UP001210925">
    <property type="component" value="Unassembled WGS sequence"/>
</dbReference>
<dbReference type="AlphaFoldDB" id="A0AAD5UL40"/>
<name>A0AAD5UL40_9FUNG</name>
<keyword evidence="1" id="KW-1133">Transmembrane helix</keyword>
<feature type="transmembrane region" description="Helical" evidence="1">
    <location>
        <begin position="190"/>
        <end position="211"/>
    </location>
</feature>
<evidence type="ECO:0000256" key="1">
    <source>
        <dbReference type="SAM" id="Phobius"/>
    </source>
</evidence>